<evidence type="ECO:0008006" key="3">
    <source>
        <dbReference type="Google" id="ProtNLM"/>
    </source>
</evidence>
<sequence>MKKYTIVLLFTLLVGAVYAQRGGERYDPEKLKAAKVAFITTRLDLNSEQAEKFWPIYNEFSDKREAMIRQMAELNDRRDQPISEEEAKNRVEKRFELQQQLLNEEKKFVSKASSVISYNQLFLLNGLSRDFARHIYQRQRREDR</sequence>
<reference evidence="2" key="1">
    <citation type="submission" date="2016-11" db="EMBL/GenBank/DDBJ databases">
        <authorList>
            <person name="Varghese N."/>
            <person name="Submissions S."/>
        </authorList>
    </citation>
    <scope>NUCLEOTIDE SEQUENCE [LARGE SCALE GENOMIC DNA]</scope>
    <source>
        <strain evidence="2">DSM 15292</strain>
    </source>
</reference>
<dbReference type="AlphaFoldDB" id="A0A1N6DIF3"/>
<name>A0A1N6DIF3_9BACT</name>
<organism evidence="1 2">
    <name type="scientific">Algoriphagus halophilus</name>
    <dbReference type="NCBI Taxonomy" id="226505"/>
    <lineage>
        <taxon>Bacteria</taxon>
        <taxon>Pseudomonadati</taxon>
        <taxon>Bacteroidota</taxon>
        <taxon>Cytophagia</taxon>
        <taxon>Cytophagales</taxon>
        <taxon>Cyclobacteriaceae</taxon>
        <taxon>Algoriphagus</taxon>
    </lineage>
</organism>
<evidence type="ECO:0000313" key="2">
    <source>
        <dbReference type="Proteomes" id="UP000185221"/>
    </source>
</evidence>
<gene>
    <name evidence="1" type="ORF">SAMN05444394_0957</name>
</gene>
<dbReference type="STRING" id="226505.SAMN05444394_0957"/>
<protein>
    <recommendedName>
        <fullName evidence="3">LTXXQ motif family protein</fullName>
    </recommendedName>
</protein>
<accession>A0A1N6DIF3</accession>
<keyword evidence="2" id="KW-1185">Reference proteome</keyword>
<dbReference type="RefSeq" id="WP_074223662.1">
    <property type="nucleotide sequence ID" value="NZ_FSRC01000001.1"/>
</dbReference>
<dbReference type="OrthoDB" id="675330at2"/>
<dbReference type="GO" id="GO:0042597">
    <property type="term" value="C:periplasmic space"/>
    <property type="evidence" value="ECO:0007669"/>
    <property type="project" value="InterPro"/>
</dbReference>
<dbReference type="EMBL" id="FSRC01000001">
    <property type="protein sequence ID" value="SIN70538.1"/>
    <property type="molecule type" value="Genomic_DNA"/>
</dbReference>
<proteinExistence type="predicted"/>
<evidence type="ECO:0000313" key="1">
    <source>
        <dbReference type="EMBL" id="SIN70538.1"/>
    </source>
</evidence>
<dbReference type="Proteomes" id="UP000185221">
    <property type="component" value="Unassembled WGS sequence"/>
</dbReference>